<reference evidence="4 5" key="1">
    <citation type="submission" date="2016-10" db="EMBL/GenBank/DDBJ databases">
        <authorList>
            <person name="de Groot N.N."/>
        </authorList>
    </citation>
    <scope>NUCLEOTIDE SEQUENCE [LARGE SCALE GENOMIC DNA]</scope>
    <source>
        <strain evidence="4 5">CGMCC 4.3510</strain>
    </source>
</reference>
<feature type="transmembrane region" description="Helical" evidence="2">
    <location>
        <begin position="87"/>
        <end position="107"/>
    </location>
</feature>
<feature type="transmembrane region" description="Helical" evidence="2">
    <location>
        <begin position="223"/>
        <end position="243"/>
    </location>
</feature>
<dbReference type="Pfam" id="PF13796">
    <property type="entry name" value="Sensor"/>
    <property type="match status" value="1"/>
</dbReference>
<evidence type="ECO:0000256" key="2">
    <source>
        <dbReference type="SAM" id="Phobius"/>
    </source>
</evidence>
<name>A0A1I2JDG6_9ACTN</name>
<dbReference type="AlphaFoldDB" id="A0A1I2JDG6"/>
<keyword evidence="2" id="KW-1133">Transmembrane helix</keyword>
<keyword evidence="2" id="KW-0472">Membrane</keyword>
<feature type="transmembrane region" description="Helical" evidence="2">
    <location>
        <begin position="63"/>
        <end position="81"/>
    </location>
</feature>
<keyword evidence="2" id="KW-0812">Transmembrane</keyword>
<organism evidence="4 5">
    <name type="scientific">Actinacidiphila alni</name>
    <dbReference type="NCBI Taxonomy" id="380248"/>
    <lineage>
        <taxon>Bacteria</taxon>
        <taxon>Bacillati</taxon>
        <taxon>Actinomycetota</taxon>
        <taxon>Actinomycetes</taxon>
        <taxon>Kitasatosporales</taxon>
        <taxon>Streptomycetaceae</taxon>
        <taxon>Actinacidiphila</taxon>
    </lineage>
</organism>
<dbReference type="EMBL" id="FONG01000017">
    <property type="protein sequence ID" value="SFF52892.1"/>
    <property type="molecule type" value="Genomic_DNA"/>
</dbReference>
<evidence type="ECO:0000313" key="5">
    <source>
        <dbReference type="Proteomes" id="UP000199323"/>
    </source>
</evidence>
<gene>
    <name evidence="4" type="ORF">SAMN05216251_117166</name>
</gene>
<dbReference type="STRING" id="380248.SAMN05216251_117166"/>
<evidence type="ECO:0000256" key="1">
    <source>
        <dbReference type="SAM" id="MobiDB-lite"/>
    </source>
</evidence>
<proteinExistence type="predicted"/>
<feature type="region of interest" description="Disordered" evidence="1">
    <location>
        <begin position="1"/>
        <end position="49"/>
    </location>
</feature>
<accession>A0A1I2JDG6</accession>
<dbReference type="InterPro" id="IPR025828">
    <property type="entry name" value="Put_sensor_dom"/>
</dbReference>
<evidence type="ECO:0000259" key="3">
    <source>
        <dbReference type="Pfam" id="PF13796"/>
    </source>
</evidence>
<dbReference type="Proteomes" id="UP000199323">
    <property type="component" value="Unassembled WGS sequence"/>
</dbReference>
<feature type="compositionally biased region" description="Polar residues" evidence="1">
    <location>
        <begin position="1"/>
        <end position="12"/>
    </location>
</feature>
<sequence length="260" mass="27181">MTASTLPQAGQRTTAPGLLPGAAGPGHPAYATAGRAPGRTRPRTDDRPGFWRAPFSGAAFREIGYTLTSLPVAIAGFTFAVTMSMLGAALVLTALGVPVLAAALAGARGLGSAERGRTRGLLGLDVGAPGPVPAPRTPGRWAALTARLGDTAGWKALLFHTVMFPWRVLSFVLSLTFLVTGWTVALLPAYSWVFPHYVGWPGYRLYDYTSGGVHHSFYLSSPFQIAGASALGLVIVFLTPALVRALTNVDRAAVRGLLGK</sequence>
<feature type="compositionally biased region" description="Low complexity" evidence="1">
    <location>
        <begin position="13"/>
        <end position="39"/>
    </location>
</feature>
<feature type="transmembrane region" description="Helical" evidence="2">
    <location>
        <begin position="168"/>
        <end position="193"/>
    </location>
</feature>
<dbReference type="OrthoDB" id="3869178at2"/>
<keyword evidence="5" id="KW-1185">Reference proteome</keyword>
<evidence type="ECO:0000313" key="4">
    <source>
        <dbReference type="EMBL" id="SFF52892.1"/>
    </source>
</evidence>
<feature type="domain" description="Putative sensor" evidence="3">
    <location>
        <begin position="65"/>
        <end position="258"/>
    </location>
</feature>
<protein>
    <submittedName>
        <fullName evidence="4">Putative sensor</fullName>
    </submittedName>
</protein>
<dbReference type="RefSeq" id="WP_093716056.1">
    <property type="nucleotide sequence ID" value="NZ_FONG01000017.1"/>
</dbReference>